<dbReference type="OrthoDB" id="951938at2"/>
<organism evidence="2 3">
    <name type="scientific">Leadbetterella byssophila (strain DSM 17132 / JCM 16389 / KACC 11308 / NBRC 106382 / 4M15)</name>
    <dbReference type="NCBI Taxonomy" id="649349"/>
    <lineage>
        <taxon>Bacteria</taxon>
        <taxon>Pseudomonadati</taxon>
        <taxon>Bacteroidota</taxon>
        <taxon>Cytophagia</taxon>
        <taxon>Cytophagales</taxon>
        <taxon>Leadbetterellaceae</taxon>
        <taxon>Leadbetterella</taxon>
    </lineage>
</organism>
<evidence type="ECO:0008006" key="4">
    <source>
        <dbReference type="Google" id="ProtNLM"/>
    </source>
</evidence>
<evidence type="ECO:0000313" key="2">
    <source>
        <dbReference type="EMBL" id="ADQ16067.1"/>
    </source>
</evidence>
<feature type="signal peptide" evidence="1">
    <location>
        <begin position="1"/>
        <end position="29"/>
    </location>
</feature>
<feature type="chain" id="PRO_5003186945" description="Outer membrane protein beta-barrel domain-containing protein" evidence="1">
    <location>
        <begin position="30"/>
        <end position="199"/>
    </location>
</feature>
<evidence type="ECO:0000313" key="3">
    <source>
        <dbReference type="Proteomes" id="UP000007435"/>
    </source>
</evidence>
<dbReference type="AlphaFoldDB" id="E4RUR6"/>
<proteinExistence type="predicted"/>
<gene>
    <name evidence="2" type="ordered locus">Lbys_0283</name>
</gene>
<dbReference type="EMBL" id="CP002305">
    <property type="protein sequence ID" value="ADQ16067.1"/>
    <property type="molecule type" value="Genomic_DNA"/>
</dbReference>
<dbReference type="HOGENOM" id="CLU_1370711_0_0_10"/>
<reference key="1">
    <citation type="submission" date="2010-11" db="EMBL/GenBank/DDBJ databases">
        <title>The complete genome of Leadbetterella byssophila DSM 17132.</title>
        <authorList>
            <consortium name="US DOE Joint Genome Institute (JGI-PGF)"/>
            <person name="Lucas S."/>
            <person name="Copeland A."/>
            <person name="Lapidus A."/>
            <person name="Glavina del Rio T."/>
            <person name="Dalin E."/>
            <person name="Tice H."/>
            <person name="Bruce D."/>
            <person name="Goodwin L."/>
            <person name="Pitluck S."/>
            <person name="Kyrpides N."/>
            <person name="Mavromatis K."/>
            <person name="Ivanova N."/>
            <person name="Teshima H."/>
            <person name="Brettin T."/>
            <person name="Detter J.C."/>
            <person name="Han C."/>
            <person name="Tapia R."/>
            <person name="Land M."/>
            <person name="Hauser L."/>
            <person name="Markowitz V."/>
            <person name="Cheng J.-F."/>
            <person name="Hugenholtz P."/>
            <person name="Woyke T."/>
            <person name="Wu D."/>
            <person name="Tindall B."/>
            <person name="Pomrenke H.G."/>
            <person name="Brambilla E."/>
            <person name="Klenk H.-P."/>
            <person name="Eisen J.A."/>
        </authorList>
    </citation>
    <scope>NUCLEOTIDE SEQUENCE [LARGE SCALE GENOMIC DNA]</scope>
    <source>
        <strain>DSM 17132</strain>
    </source>
</reference>
<accession>E4RUR6</accession>
<sequence length="199" mass="21714">MKKRKLWQKVCSAILSVGALLFSQSTAQAQSNLPGLLLKIGLHLEQVALPGVSGLKYGLNPGILIGAEYQYKSTGKVTLFHSLEYSVSANKSYGANNVFSTYFGPRFVNKDNQISLGVGGGFNLFRPANPLYQNKQTDYVRKATQGKWLAGATVKYGHQFGKYIPYASYGCYVDTPFLNSSSSILPHQFIQVGLKMAGS</sequence>
<keyword evidence="3" id="KW-1185">Reference proteome</keyword>
<name>E4RUR6_LEAB4</name>
<evidence type="ECO:0000256" key="1">
    <source>
        <dbReference type="SAM" id="SignalP"/>
    </source>
</evidence>
<protein>
    <recommendedName>
        <fullName evidence="4">Outer membrane protein beta-barrel domain-containing protein</fullName>
    </recommendedName>
</protein>
<dbReference type="KEGG" id="lby:Lbys_0283"/>
<keyword evidence="1" id="KW-0732">Signal</keyword>
<reference evidence="2 3" key="2">
    <citation type="journal article" date="2011" name="Stand. Genomic Sci.">
        <title>Complete genome sequence of Leadbetterella byssophila type strain (4M15).</title>
        <authorList>
            <person name="Abt B."/>
            <person name="Teshima H."/>
            <person name="Lucas S."/>
            <person name="Lapidus A."/>
            <person name="Del Rio T.G."/>
            <person name="Nolan M."/>
            <person name="Tice H."/>
            <person name="Cheng J.F."/>
            <person name="Pitluck S."/>
            <person name="Liolios K."/>
            <person name="Pagani I."/>
            <person name="Ivanova N."/>
            <person name="Mavromatis K."/>
            <person name="Pati A."/>
            <person name="Tapia R."/>
            <person name="Han C."/>
            <person name="Goodwin L."/>
            <person name="Chen A."/>
            <person name="Palaniappan K."/>
            <person name="Land M."/>
            <person name="Hauser L."/>
            <person name="Chang Y.J."/>
            <person name="Jeffries C.D."/>
            <person name="Rohde M."/>
            <person name="Goker M."/>
            <person name="Tindall B.J."/>
            <person name="Detter J.C."/>
            <person name="Woyke T."/>
            <person name="Bristow J."/>
            <person name="Eisen J.A."/>
            <person name="Markowitz V."/>
            <person name="Hugenholtz P."/>
            <person name="Klenk H.P."/>
            <person name="Kyrpides N.C."/>
        </authorList>
    </citation>
    <scope>NUCLEOTIDE SEQUENCE [LARGE SCALE GENOMIC DNA]</scope>
    <source>
        <strain evidence="3">DSM 17132 / JCM 16389 / KACC 11308 / NBRC 106382 / 4M15</strain>
    </source>
</reference>
<dbReference type="RefSeq" id="WP_013407122.1">
    <property type="nucleotide sequence ID" value="NC_014655.1"/>
</dbReference>
<dbReference type="Proteomes" id="UP000007435">
    <property type="component" value="Chromosome"/>
</dbReference>